<name>A0A6A1TRD8_NEOGA</name>
<dbReference type="AlphaFoldDB" id="A0A6A1TRD8"/>
<feature type="region of interest" description="Disordered" evidence="1">
    <location>
        <begin position="97"/>
        <end position="142"/>
    </location>
</feature>
<accession>A0A6A1TRD8</accession>
<protein>
    <submittedName>
        <fullName evidence="2">Uncharacterized protein</fullName>
    </submittedName>
</protein>
<evidence type="ECO:0000313" key="3">
    <source>
        <dbReference type="Proteomes" id="UP000386575"/>
    </source>
</evidence>
<reference evidence="2 3" key="1">
    <citation type="submission" date="2019-09" db="EMBL/GenBank/DDBJ databases">
        <title>Genome sequencing of Ng87 strain.</title>
        <authorList>
            <person name="Karasev E.S."/>
            <person name="Andronov E."/>
        </authorList>
    </citation>
    <scope>NUCLEOTIDE SEQUENCE [LARGE SCALE GENOMIC DNA]</scope>
    <source>
        <strain evidence="2 3">Ng87</strain>
    </source>
</reference>
<sequence>MEPEEYVTAGAARTARWRAAIKQRSIPETDDLDTAIATAFAAFIAHYRRSSLLEHQQAANGMTDLIIKALTAAGYCGDETARRAENRLYYLQMTASHPDASATAKRRWELGPPDPESDIMEHDFDPAYEGDYDPTDEDAYDD</sequence>
<dbReference type="Proteomes" id="UP000386575">
    <property type="component" value="Unassembled WGS sequence"/>
</dbReference>
<proteinExistence type="predicted"/>
<dbReference type="EMBL" id="VZUL01000002">
    <property type="protein sequence ID" value="KAB1086184.1"/>
    <property type="molecule type" value="Genomic_DNA"/>
</dbReference>
<dbReference type="RefSeq" id="WP_151041699.1">
    <property type="nucleotide sequence ID" value="NZ_VZUL01000002.1"/>
</dbReference>
<comment type="caution">
    <text evidence="2">The sequence shown here is derived from an EMBL/GenBank/DDBJ whole genome shotgun (WGS) entry which is preliminary data.</text>
</comment>
<evidence type="ECO:0000256" key="1">
    <source>
        <dbReference type="SAM" id="MobiDB-lite"/>
    </source>
</evidence>
<evidence type="ECO:0000313" key="2">
    <source>
        <dbReference type="EMBL" id="KAB1086184.1"/>
    </source>
</evidence>
<organism evidence="2 3">
    <name type="scientific">Neorhizobium galegae</name>
    <name type="common">Rhizobium galegae</name>
    <dbReference type="NCBI Taxonomy" id="399"/>
    <lineage>
        <taxon>Bacteria</taxon>
        <taxon>Pseudomonadati</taxon>
        <taxon>Pseudomonadota</taxon>
        <taxon>Alphaproteobacteria</taxon>
        <taxon>Hyphomicrobiales</taxon>
        <taxon>Rhizobiaceae</taxon>
        <taxon>Rhizobium/Agrobacterium group</taxon>
        <taxon>Neorhizobium</taxon>
    </lineage>
</organism>
<feature type="compositionally biased region" description="Acidic residues" evidence="1">
    <location>
        <begin position="126"/>
        <end position="142"/>
    </location>
</feature>
<gene>
    <name evidence="2" type="ORF">F4V91_06885</name>
</gene>